<evidence type="ECO:0000313" key="2">
    <source>
        <dbReference type="Proteomes" id="UP000182257"/>
    </source>
</evidence>
<dbReference type="EMBL" id="FNRF01000001">
    <property type="protein sequence ID" value="SEA11882.1"/>
    <property type="molecule type" value="Genomic_DNA"/>
</dbReference>
<sequence length="34" mass="4297">MRNAAMIVFFRNFARDFKNVRLKIGIRLWQRKHY</sequence>
<protein>
    <submittedName>
        <fullName evidence="1">Uncharacterized protein</fullName>
    </submittedName>
</protein>
<proteinExistence type="predicted"/>
<dbReference type="Proteomes" id="UP000182257">
    <property type="component" value="Unassembled WGS sequence"/>
</dbReference>
<gene>
    <name evidence="1" type="ORF">SAMN05216462_0691</name>
</gene>
<accession>A0A1H3YLN0</accession>
<organism evidence="1 2">
    <name type="scientific">Xylanibacter ruminicola</name>
    <name type="common">Prevotella ruminicola</name>
    <dbReference type="NCBI Taxonomy" id="839"/>
    <lineage>
        <taxon>Bacteria</taxon>
        <taxon>Pseudomonadati</taxon>
        <taxon>Bacteroidota</taxon>
        <taxon>Bacteroidia</taxon>
        <taxon>Bacteroidales</taxon>
        <taxon>Prevotellaceae</taxon>
        <taxon>Xylanibacter</taxon>
    </lineage>
</organism>
<dbReference type="AlphaFoldDB" id="A0A1H3YLN0"/>
<name>A0A1H3YLN0_XYLRU</name>
<reference evidence="1 2" key="1">
    <citation type="submission" date="2016-10" db="EMBL/GenBank/DDBJ databases">
        <authorList>
            <person name="de Groot N.N."/>
        </authorList>
    </citation>
    <scope>NUCLEOTIDE SEQUENCE [LARGE SCALE GENOMIC DNA]</scope>
    <source>
        <strain evidence="1 2">D31d</strain>
    </source>
</reference>
<evidence type="ECO:0000313" key="1">
    <source>
        <dbReference type="EMBL" id="SEA11882.1"/>
    </source>
</evidence>